<evidence type="ECO:0000256" key="1">
    <source>
        <dbReference type="ARBA" id="ARBA00022630"/>
    </source>
</evidence>
<dbReference type="SUPFAM" id="SSF52218">
    <property type="entry name" value="Flavoproteins"/>
    <property type="match status" value="1"/>
</dbReference>
<evidence type="ECO:0000256" key="3">
    <source>
        <dbReference type="ARBA" id="ARBA00038292"/>
    </source>
</evidence>
<evidence type="ECO:0000313" key="5">
    <source>
        <dbReference type="EMBL" id="UYP48646.1"/>
    </source>
</evidence>
<dbReference type="Proteomes" id="UP001208689">
    <property type="component" value="Chromosome"/>
</dbReference>
<reference evidence="5" key="1">
    <citation type="submission" date="2022-09" db="EMBL/GenBank/DDBJ databases">
        <title>Actin cytoskeleton and complex cell architecture in an #Asgard archaeon.</title>
        <authorList>
            <person name="Ponce Toledo R.I."/>
            <person name="Schleper C."/>
            <person name="Rodrigues Oliveira T."/>
            <person name="Wollweber F."/>
            <person name="Xu J."/>
            <person name="Rittmann S."/>
            <person name="Klingl A."/>
            <person name="Pilhofer M."/>
        </authorList>
    </citation>
    <scope>NUCLEOTIDE SEQUENCE</scope>
    <source>
        <strain evidence="5">B-35</strain>
    </source>
</reference>
<organism evidence="5 6">
    <name type="scientific">Candidatus Lokiarchaeum ossiferum</name>
    <dbReference type="NCBI Taxonomy" id="2951803"/>
    <lineage>
        <taxon>Archaea</taxon>
        <taxon>Promethearchaeati</taxon>
        <taxon>Promethearchaeota</taxon>
        <taxon>Promethearchaeia</taxon>
        <taxon>Promethearchaeales</taxon>
        <taxon>Promethearchaeaceae</taxon>
        <taxon>Candidatus Lokiarchaeum</taxon>
    </lineage>
</organism>
<dbReference type="PANTHER" id="PTHR43278:SF1">
    <property type="entry name" value="IRON-SULFUR FLAVOPROTEIN MJ1083"/>
    <property type="match status" value="1"/>
</dbReference>
<comment type="similarity">
    <text evidence="3">Belongs to the SsuE family. Isf subfamily.</text>
</comment>
<evidence type="ECO:0000259" key="4">
    <source>
        <dbReference type="Pfam" id="PF03358"/>
    </source>
</evidence>
<feature type="domain" description="NADPH-dependent FMN reductase-like" evidence="4">
    <location>
        <begin position="5"/>
        <end position="150"/>
    </location>
</feature>
<dbReference type="Gene3D" id="3.40.50.360">
    <property type="match status" value="1"/>
</dbReference>
<keyword evidence="1" id="KW-0285">Flavoprotein</keyword>
<dbReference type="InterPro" id="IPR051796">
    <property type="entry name" value="ISF_SsuE-like"/>
</dbReference>
<keyword evidence="2" id="KW-0288">FMN</keyword>
<dbReference type="PANTHER" id="PTHR43278">
    <property type="entry name" value="NAD(P)H-DEPENDENT FMN-CONTAINING OXIDOREDUCTASE YWQN-RELATED"/>
    <property type="match status" value="1"/>
</dbReference>
<proteinExistence type="inferred from homology"/>
<protein>
    <recommendedName>
        <fullName evidence="4">NADPH-dependent FMN reductase-like domain-containing protein</fullName>
    </recommendedName>
</protein>
<evidence type="ECO:0000313" key="6">
    <source>
        <dbReference type="Proteomes" id="UP001208689"/>
    </source>
</evidence>
<dbReference type="InterPro" id="IPR005025">
    <property type="entry name" value="FMN_Rdtase-like_dom"/>
</dbReference>
<sequence>MKKSKTLIILGSPRKKGNTAILAEKVSEGIIKAGGEVESIFLHNKQIKPCSHCNSCKTKEGYKCSIKDDMQEIYPKIREAKTIILTSPVYWFNYTAQLKLFIDRCYTNNYSKNYALKNKDIGIIMTYGASTLQSSGGIHGINSLKEMFDYTNCNILKILHGSAYEAGEIRSNQKLMDEAYQFGFQIGHSSDKQNLSLHK</sequence>
<gene>
    <name evidence="5" type="ORF">NEF87_004931</name>
</gene>
<evidence type="ECO:0000256" key="2">
    <source>
        <dbReference type="ARBA" id="ARBA00022643"/>
    </source>
</evidence>
<name>A0ABY6I1F8_9ARCH</name>
<keyword evidence="6" id="KW-1185">Reference proteome</keyword>
<accession>A0ABY6I1F8</accession>
<dbReference type="InterPro" id="IPR029039">
    <property type="entry name" value="Flavoprotein-like_sf"/>
</dbReference>
<dbReference type="Pfam" id="PF03358">
    <property type="entry name" value="FMN_red"/>
    <property type="match status" value="1"/>
</dbReference>
<dbReference type="EMBL" id="CP104013">
    <property type="protein sequence ID" value="UYP48646.1"/>
    <property type="molecule type" value="Genomic_DNA"/>
</dbReference>